<dbReference type="AlphaFoldDB" id="A0A9N8E251"/>
<dbReference type="EMBL" id="CAICTM010000571">
    <property type="protein sequence ID" value="CAB9513108.1"/>
    <property type="molecule type" value="Genomic_DNA"/>
</dbReference>
<evidence type="ECO:0000313" key="2">
    <source>
        <dbReference type="EMBL" id="CAB9513108.1"/>
    </source>
</evidence>
<gene>
    <name evidence="2" type="ORF">SEMRO_572_G168790.1</name>
</gene>
<sequence length="189" mass="22336">MDYSTRFTLAAIVFLLLSFVAIATLVYFLRKLTVEYAKLKSDGVEKHWWRFVLPTIVAIAAAVWLDWEGQVWWDYVYFFLVCIAVPMGVTFFVLKETLESKNERMLMLAALLFFLNASIYSCMWYWHYHQAHAEEYESGEIEENPHISHLYWFHIPLWVVTGLVAASAGFVWRREQRKENNELLPYYGA</sequence>
<keyword evidence="1" id="KW-0812">Transmembrane</keyword>
<evidence type="ECO:0000256" key="1">
    <source>
        <dbReference type="SAM" id="Phobius"/>
    </source>
</evidence>
<accession>A0A9N8E251</accession>
<name>A0A9N8E251_9STRA</name>
<feature type="transmembrane region" description="Helical" evidence="1">
    <location>
        <begin position="151"/>
        <end position="172"/>
    </location>
</feature>
<comment type="caution">
    <text evidence="2">The sequence shown here is derived from an EMBL/GenBank/DDBJ whole genome shotgun (WGS) entry which is preliminary data.</text>
</comment>
<keyword evidence="3" id="KW-1185">Reference proteome</keyword>
<dbReference type="Proteomes" id="UP001153069">
    <property type="component" value="Unassembled WGS sequence"/>
</dbReference>
<organism evidence="2 3">
    <name type="scientific">Seminavis robusta</name>
    <dbReference type="NCBI Taxonomy" id="568900"/>
    <lineage>
        <taxon>Eukaryota</taxon>
        <taxon>Sar</taxon>
        <taxon>Stramenopiles</taxon>
        <taxon>Ochrophyta</taxon>
        <taxon>Bacillariophyta</taxon>
        <taxon>Bacillariophyceae</taxon>
        <taxon>Bacillariophycidae</taxon>
        <taxon>Naviculales</taxon>
        <taxon>Naviculaceae</taxon>
        <taxon>Seminavis</taxon>
    </lineage>
</organism>
<keyword evidence="1" id="KW-0472">Membrane</keyword>
<feature type="transmembrane region" description="Helical" evidence="1">
    <location>
        <begin position="48"/>
        <end position="65"/>
    </location>
</feature>
<protein>
    <submittedName>
        <fullName evidence="2">Uncharacterized protein</fullName>
    </submittedName>
</protein>
<reference evidence="2" key="1">
    <citation type="submission" date="2020-06" db="EMBL/GenBank/DDBJ databases">
        <authorList>
            <consortium name="Plant Systems Biology data submission"/>
        </authorList>
    </citation>
    <scope>NUCLEOTIDE SEQUENCE</scope>
    <source>
        <strain evidence="2">D6</strain>
    </source>
</reference>
<proteinExistence type="predicted"/>
<feature type="transmembrane region" description="Helical" evidence="1">
    <location>
        <begin position="106"/>
        <end position="126"/>
    </location>
</feature>
<evidence type="ECO:0000313" key="3">
    <source>
        <dbReference type="Proteomes" id="UP001153069"/>
    </source>
</evidence>
<feature type="transmembrane region" description="Helical" evidence="1">
    <location>
        <begin position="71"/>
        <end position="94"/>
    </location>
</feature>
<keyword evidence="1" id="KW-1133">Transmembrane helix</keyword>
<feature type="transmembrane region" description="Helical" evidence="1">
    <location>
        <begin position="6"/>
        <end position="28"/>
    </location>
</feature>